<evidence type="ECO:0000256" key="5">
    <source>
        <dbReference type="ARBA" id="ARBA00023204"/>
    </source>
</evidence>
<protein>
    <recommendedName>
        <fullName evidence="2 7">DNA repair protein RecO</fullName>
    </recommendedName>
    <alternativeName>
        <fullName evidence="6 7">Recombination protein O</fullName>
    </alternativeName>
</protein>
<dbReference type="EMBL" id="JAACAK010000091">
    <property type="protein sequence ID" value="NIR75706.1"/>
    <property type="molecule type" value="Genomic_DNA"/>
</dbReference>
<feature type="domain" description="DNA replication/recombination mediator RecO N-terminal" evidence="8">
    <location>
        <begin position="1"/>
        <end position="78"/>
    </location>
</feature>
<dbReference type="HAMAP" id="MF_00201">
    <property type="entry name" value="RecO"/>
    <property type="match status" value="1"/>
</dbReference>
<dbReference type="GO" id="GO:0006310">
    <property type="term" value="P:DNA recombination"/>
    <property type="evidence" value="ECO:0007669"/>
    <property type="project" value="UniProtKB-UniRule"/>
</dbReference>
<evidence type="ECO:0000313" key="9">
    <source>
        <dbReference type="EMBL" id="NIR75706.1"/>
    </source>
</evidence>
<dbReference type="Pfam" id="PF11967">
    <property type="entry name" value="RecO_N"/>
    <property type="match status" value="1"/>
</dbReference>
<comment type="similarity">
    <text evidence="1 7">Belongs to the RecO family.</text>
</comment>
<comment type="caution">
    <text evidence="9">The sequence shown here is derived from an EMBL/GenBank/DDBJ whole genome shotgun (WGS) entry which is preliminary data.</text>
</comment>
<keyword evidence="5 7" id="KW-0234">DNA repair</keyword>
<dbReference type="InterPro" id="IPR012340">
    <property type="entry name" value="NA-bd_OB-fold"/>
</dbReference>
<evidence type="ECO:0000256" key="6">
    <source>
        <dbReference type="ARBA" id="ARBA00033409"/>
    </source>
</evidence>
<reference evidence="9 10" key="1">
    <citation type="submission" date="2020-01" db="EMBL/GenBank/DDBJ databases">
        <title>Genomes assembled from Gulf of Kutch pelagic sediment metagenomes.</title>
        <authorList>
            <person name="Chandrashekar M."/>
            <person name="Mahajan M.S."/>
            <person name="Dave K.J."/>
            <person name="Vatsa P."/>
            <person name="Nathani N.M."/>
        </authorList>
    </citation>
    <scope>NUCLEOTIDE SEQUENCE [LARGE SCALE GENOMIC DNA]</scope>
    <source>
        <strain evidence="9">KS3-K002</strain>
    </source>
</reference>
<name>A0AAE5C9P6_9BACT</name>
<dbReference type="SUPFAM" id="SSF57863">
    <property type="entry name" value="ArfGap/RecO-like zinc finger"/>
    <property type="match status" value="1"/>
</dbReference>
<dbReference type="InterPro" id="IPR042242">
    <property type="entry name" value="RecO_C"/>
</dbReference>
<comment type="function">
    <text evidence="7">Involved in DNA repair and RecF pathway recombination.</text>
</comment>
<evidence type="ECO:0000259" key="8">
    <source>
        <dbReference type="Pfam" id="PF11967"/>
    </source>
</evidence>
<dbReference type="InterPro" id="IPR037278">
    <property type="entry name" value="ARFGAP/RecO"/>
</dbReference>
<dbReference type="AlphaFoldDB" id="A0AAE5C9P6"/>
<organism evidence="9 10">
    <name type="scientific">Candidatus Kutchimonas denitrificans</name>
    <dbReference type="NCBI Taxonomy" id="3056748"/>
    <lineage>
        <taxon>Bacteria</taxon>
        <taxon>Pseudomonadati</taxon>
        <taxon>Gemmatimonadota</taxon>
        <taxon>Gemmatimonadia</taxon>
        <taxon>Candidatus Palauibacterales</taxon>
        <taxon>Candidatus Palauibacteraceae</taxon>
        <taxon>Candidatus Kutchimonas</taxon>
    </lineage>
</organism>
<dbReference type="PANTHER" id="PTHR33991:SF1">
    <property type="entry name" value="DNA REPAIR PROTEIN RECO"/>
    <property type="match status" value="1"/>
</dbReference>
<evidence type="ECO:0000313" key="10">
    <source>
        <dbReference type="Proteomes" id="UP000702544"/>
    </source>
</evidence>
<dbReference type="Gene3D" id="2.40.50.140">
    <property type="entry name" value="Nucleic acid-binding proteins"/>
    <property type="match status" value="1"/>
</dbReference>
<evidence type="ECO:0000256" key="4">
    <source>
        <dbReference type="ARBA" id="ARBA00023172"/>
    </source>
</evidence>
<keyword evidence="3 7" id="KW-0227">DNA damage</keyword>
<dbReference type="PANTHER" id="PTHR33991">
    <property type="entry name" value="DNA REPAIR PROTEIN RECO"/>
    <property type="match status" value="1"/>
</dbReference>
<keyword evidence="4 7" id="KW-0233">DNA recombination</keyword>
<dbReference type="InterPro" id="IPR003717">
    <property type="entry name" value="RecO"/>
</dbReference>
<dbReference type="GO" id="GO:0006302">
    <property type="term" value="P:double-strand break repair"/>
    <property type="evidence" value="ECO:0007669"/>
    <property type="project" value="TreeGrafter"/>
</dbReference>
<evidence type="ECO:0000256" key="7">
    <source>
        <dbReference type="HAMAP-Rule" id="MF_00201"/>
    </source>
</evidence>
<dbReference type="Gene3D" id="1.20.1440.120">
    <property type="entry name" value="Recombination protein O, C-terminal domain"/>
    <property type="match status" value="1"/>
</dbReference>
<evidence type="ECO:0000256" key="2">
    <source>
        <dbReference type="ARBA" id="ARBA00021310"/>
    </source>
</evidence>
<evidence type="ECO:0000256" key="1">
    <source>
        <dbReference type="ARBA" id="ARBA00007452"/>
    </source>
</evidence>
<proteinExistence type="inferred from homology"/>
<dbReference type="SUPFAM" id="SSF50249">
    <property type="entry name" value="Nucleic acid-binding proteins"/>
    <property type="match status" value="1"/>
</dbReference>
<sequence>MGLVSTPATVLKTYEYSETSKILRLLTRDHGLCSAIAKGARRPRSRFGGLLEPFSDGVATFYVKEGRELHTLSGFELRRERQALGRELVRYAGAGLLTEIALRFASSEPDRELFEQLGRSLDRLVAQNGAVETAVLEETWRLIVRLGFAPALDPCSGCGRSPAPDETTHFDLVGGGIICDGCRRESAALSLKALAPRARTELALLVAGAADATVLETIRFQRNLLRDFIAYHLADHRPLNSFHFLEQRLG</sequence>
<evidence type="ECO:0000256" key="3">
    <source>
        <dbReference type="ARBA" id="ARBA00022763"/>
    </source>
</evidence>
<dbReference type="Pfam" id="PF02565">
    <property type="entry name" value="RecO_C"/>
    <property type="match status" value="1"/>
</dbReference>
<accession>A0AAE5C9P6</accession>
<dbReference type="InterPro" id="IPR022572">
    <property type="entry name" value="DNA_rep/recomb_RecO_N"/>
</dbReference>
<gene>
    <name evidence="7 9" type="primary">recO</name>
    <name evidence="9" type="ORF">GWO12_11445</name>
</gene>
<dbReference type="Proteomes" id="UP000702544">
    <property type="component" value="Unassembled WGS sequence"/>
</dbReference>
<dbReference type="NCBIfam" id="TIGR00613">
    <property type="entry name" value="reco"/>
    <property type="match status" value="1"/>
</dbReference>
<dbReference type="GO" id="GO:0043590">
    <property type="term" value="C:bacterial nucleoid"/>
    <property type="evidence" value="ECO:0007669"/>
    <property type="project" value="TreeGrafter"/>
</dbReference>